<keyword evidence="1" id="KW-1133">Transmembrane helix</keyword>
<sequence>MGGDPYDIIEAKAPRGPRRWIGLAALAALVVVPVGFLLAGREPGAVPHVQAPEPARTVATEREVPNLLHPRPRHRNGREILDVVFPDGSSAEIGYPAELGLARLGVRPATTGWLDGVPDSYRRLTTPQGGPAGVSRGQPMIRKLTGKVTLWQPMSPAEGETLLFAFDPWYVALRDLKSGTTFEQRLLWARNLRGKVTGDGHLVLTARPPLRLAVPGQIVGGEQAGPQLWFGGARETLLVLAPVPGCDVAAIELSVIEQRQRFSAEACRDGVYVAASGERGHVERTIAGLTVRRTA</sequence>
<evidence type="ECO:0008006" key="4">
    <source>
        <dbReference type="Google" id="ProtNLM"/>
    </source>
</evidence>
<reference evidence="3" key="1">
    <citation type="journal article" date="2019" name="Int. J. Syst. Evol. Microbiol.">
        <title>The Global Catalogue of Microorganisms (GCM) 10K type strain sequencing project: providing services to taxonomists for standard genome sequencing and annotation.</title>
        <authorList>
            <consortium name="The Broad Institute Genomics Platform"/>
            <consortium name="The Broad Institute Genome Sequencing Center for Infectious Disease"/>
            <person name="Wu L."/>
            <person name="Ma J."/>
        </authorList>
    </citation>
    <scope>NUCLEOTIDE SEQUENCE [LARGE SCALE GENOMIC DNA]</scope>
    <source>
        <strain evidence="3">JCM 3106</strain>
    </source>
</reference>
<evidence type="ECO:0000256" key="1">
    <source>
        <dbReference type="SAM" id="Phobius"/>
    </source>
</evidence>
<dbReference type="EMBL" id="BAAAWD010000007">
    <property type="protein sequence ID" value="GAA3004210.1"/>
    <property type="molecule type" value="Genomic_DNA"/>
</dbReference>
<feature type="transmembrane region" description="Helical" evidence="1">
    <location>
        <begin position="20"/>
        <end position="40"/>
    </location>
</feature>
<keyword evidence="1" id="KW-0472">Membrane</keyword>
<accession>A0ABP6KGQ6</accession>
<proteinExistence type="predicted"/>
<name>A0ABP6KGQ6_9ACTN</name>
<comment type="caution">
    <text evidence="2">The sequence shown here is derived from an EMBL/GenBank/DDBJ whole genome shotgun (WGS) entry which is preliminary data.</text>
</comment>
<evidence type="ECO:0000313" key="3">
    <source>
        <dbReference type="Proteomes" id="UP001499930"/>
    </source>
</evidence>
<evidence type="ECO:0000313" key="2">
    <source>
        <dbReference type="EMBL" id="GAA3004210.1"/>
    </source>
</evidence>
<dbReference type="RefSeq" id="WP_344893706.1">
    <property type="nucleotide sequence ID" value="NZ_BAAAWD010000007.1"/>
</dbReference>
<protein>
    <recommendedName>
        <fullName evidence="4">Secreted protein</fullName>
    </recommendedName>
</protein>
<gene>
    <name evidence="2" type="ORF">GCM10017559_27140</name>
</gene>
<organism evidence="2 3">
    <name type="scientific">Streptosporangium longisporum</name>
    <dbReference type="NCBI Taxonomy" id="46187"/>
    <lineage>
        <taxon>Bacteria</taxon>
        <taxon>Bacillati</taxon>
        <taxon>Actinomycetota</taxon>
        <taxon>Actinomycetes</taxon>
        <taxon>Streptosporangiales</taxon>
        <taxon>Streptosporangiaceae</taxon>
        <taxon>Streptosporangium</taxon>
    </lineage>
</organism>
<keyword evidence="3" id="KW-1185">Reference proteome</keyword>
<dbReference type="Proteomes" id="UP001499930">
    <property type="component" value="Unassembled WGS sequence"/>
</dbReference>
<keyword evidence="1" id="KW-0812">Transmembrane</keyword>